<comment type="caution">
    <text evidence="4">The sequence shown here is derived from an EMBL/GenBank/DDBJ whole genome shotgun (WGS) entry which is preliminary data.</text>
</comment>
<name>A0A4U5P230_STECR</name>
<dbReference type="SUPFAM" id="SSF57567">
    <property type="entry name" value="Serine protease inhibitors"/>
    <property type="match status" value="1"/>
</dbReference>
<dbReference type="AlphaFoldDB" id="A0A4U5P230"/>
<dbReference type="GO" id="GO:0004867">
    <property type="term" value="F:serine-type endopeptidase inhibitor activity"/>
    <property type="evidence" value="ECO:0007669"/>
    <property type="project" value="UniProtKB-KW"/>
</dbReference>
<keyword evidence="5" id="KW-1185">Reference proteome</keyword>
<evidence type="ECO:0000256" key="2">
    <source>
        <dbReference type="SAM" id="SignalP"/>
    </source>
</evidence>
<evidence type="ECO:0000313" key="4">
    <source>
        <dbReference type="EMBL" id="TKR89654.1"/>
    </source>
</evidence>
<keyword evidence="1" id="KW-0722">Serine protease inhibitor</keyword>
<accession>A0A4U5P230</accession>
<dbReference type="InterPro" id="IPR002919">
    <property type="entry name" value="TIL_dom"/>
</dbReference>
<keyword evidence="1" id="KW-0646">Protease inhibitor</keyword>
<evidence type="ECO:0000259" key="3">
    <source>
        <dbReference type="Pfam" id="PF01826"/>
    </source>
</evidence>
<gene>
    <name evidence="4" type="ORF">L596_013723</name>
</gene>
<dbReference type="OrthoDB" id="5912264at2759"/>
<keyword evidence="2" id="KW-0732">Signal</keyword>
<reference evidence="4 5" key="2">
    <citation type="journal article" date="2019" name="G3 (Bethesda)">
        <title>Hybrid Assembly of the Genome of the Entomopathogenic Nematode Steinernema carpocapsae Identifies the X-Chromosome.</title>
        <authorList>
            <person name="Serra L."/>
            <person name="Macchietto M."/>
            <person name="Macias-Munoz A."/>
            <person name="McGill C.J."/>
            <person name="Rodriguez I.M."/>
            <person name="Rodriguez B."/>
            <person name="Murad R."/>
            <person name="Mortazavi A."/>
        </authorList>
    </citation>
    <scope>NUCLEOTIDE SEQUENCE [LARGE SCALE GENOMIC DNA]</scope>
    <source>
        <strain evidence="4 5">ALL</strain>
    </source>
</reference>
<proteinExistence type="predicted"/>
<dbReference type="EMBL" id="AZBU02000003">
    <property type="protein sequence ID" value="TKR89654.1"/>
    <property type="molecule type" value="Genomic_DNA"/>
</dbReference>
<dbReference type="Proteomes" id="UP000298663">
    <property type="component" value="Unassembled WGS sequence"/>
</dbReference>
<feature type="domain" description="TIL" evidence="3">
    <location>
        <begin position="29"/>
        <end position="79"/>
    </location>
</feature>
<feature type="chain" id="PRO_5020485913" description="TIL domain-containing protein" evidence="2">
    <location>
        <begin position="18"/>
        <end position="88"/>
    </location>
</feature>
<sequence length="88" mass="9831">MKFTLVLLAAFFATVTCDLFSGFTTPPPCREFEIHYPCKPCSLPCNIFKAKLCSLTCTTGCDCLPGFIRNESTSKCVPWLAYCLDKLF</sequence>
<protein>
    <recommendedName>
        <fullName evidence="3">TIL domain-containing protein</fullName>
    </recommendedName>
</protein>
<evidence type="ECO:0000256" key="1">
    <source>
        <dbReference type="ARBA" id="ARBA00022900"/>
    </source>
</evidence>
<dbReference type="InterPro" id="IPR036084">
    <property type="entry name" value="Ser_inhib-like_sf"/>
</dbReference>
<evidence type="ECO:0000313" key="5">
    <source>
        <dbReference type="Proteomes" id="UP000298663"/>
    </source>
</evidence>
<dbReference type="Gene3D" id="2.10.25.10">
    <property type="entry name" value="Laminin"/>
    <property type="match status" value="1"/>
</dbReference>
<reference evidence="4 5" key="1">
    <citation type="journal article" date="2015" name="Genome Biol.">
        <title>Comparative genomics of Steinernema reveals deeply conserved gene regulatory networks.</title>
        <authorList>
            <person name="Dillman A.R."/>
            <person name="Macchietto M."/>
            <person name="Porter C.F."/>
            <person name="Rogers A."/>
            <person name="Williams B."/>
            <person name="Antoshechkin I."/>
            <person name="Lee M.M."/>
            <person name="Goodwin Z."/>
            <person name="Lu X."/>
            <person name="Lewis E.E."/>
            <person name="Goodrich-Blair H."/>
            <person name="Stock S.P."/>
            <person name="Adams B.J."/>
            <person name="Sternberg P.W."/>
            <person name="Mortazavi A."/>
        </authorList>
    </citation>
    <scope>NUCLEOTIDE SEQUENCE [LARGE SCALE GENOMIC DNA]</scope>
    <source>
        <strain evidence="4 5">ALL</strain>
    </source>
</reference>
<organism evidence="4 5">
    <name type="scientific">Steinernema carpocapsae</name>
    <name type="common">Entomopathogenic nematode</name>
    <dbReference type="NCBI Taxonomy" id="34508"/>
    <lineage>
        <taxon>Eukaryota</taxon>
        <taxon>Metazoa</taxon>
        <taxon>Ecdysozoa</taxon>
        <taxon>Nematoda</taxon>
        <taxon>Chromadorea</taxon>
        <taxon>Rhabditida</taxon>
        <taxon>Tylenchina</taxon>
        <taxon>Panagrolaimomorpha</taxon>
        <taxon>Strongyloidoidea</taxon>
        <taxon>Steinernematidae</taxon>
        <taxon>Steinernema</taxon>
    </lineage>
</organism>
<dbReference type="Pfam" id="PF01826">
    <property type="entry name" value="TIL"/>
    <property type="match status" value="1"/>
</dbReference>
<feature type="signal peptide" evidence="2">
    <location>
        <begin position="1"/>
        <end position="17"/>
    </location>
</feature>